<sequence length="225" mass="26585">MKEENPHERLVHLLKTKSALKQDVFRTTHEQFAMLKTLIEEEIGILRAQIDDDRVRLSVMNSSEYEIQVAVGSDVLIFHMHTNVFRFDDNHPIWKTSYLEEDKDLGFCGIINIYNFLYDSFHYSRQNDQGYLIGRLLINKEKHYLMEGKGEIGYLFRDFVNGVLGQDELRQIIQRTFCHALEFDIYTPPYDLVSQVTVYDMQNLISDLKLKTGKRLGFRFEMDED</sequence>
<proteinExistence type="predicted"/>
<evidence type="ECO:0000313" key="1">
    <source>
        <dbReference type="EMBL" id="GAA0875003.1"/>
    </source>
</evidence>
<accession>A0ABN1MPJ0</accession>
<name>A0ABN1MPJ0_9FLAO</name>
<evidence type="ECO:0000313" key="2">
    <source>
        <dbReference type="Proteomes" id="UP001501126"/>
    </source>
</evidence>
<dbReference type="RefSeq" id="WP_343786009.1">
    <property type="nucleotide sequence ID" value="NZ_BAAAFH010000007.1"/>
</dbReference>
<reference evidence="1 2" key="1">
    <citation type="journal article" date="2019" name="Int. J. Syst. Evol. Microbiol.">
        <title>The Global Catalogue of Microorganisms (GCM) 10K type strain sequencing project: providing services to taxonomists for standard genome sequencing and annotation.</title>
        <authorList>
            <consortium name="The Broad Institute Genomics Platform"/>
            <consortium name="The Broad Institute Genome Sequencing Center for Infectious Disease"/>
            <person name="Wu L."/>
            <person name="Ma J."/>
        </authorList>
    </citation>
    <scope>NUCLEOTIDE SEQUENCE [LARGE SCALE GENOMIC DNA]</scope>
    <source>
        <strain evidence="1 2">JCM 16083</strain>
    </source>
</reference>
<dbReference type="EMBL" id="BAAAFH010000007">
    <property type="protein sequence ID" value="GAA0875003.1"/>
    <property type="molecule type" value="Genomic_DNA"/>
</dbReference>
<comment type="caution">
    <text evidence="1">The sequence shown here is derived from an EMBL/GenBank/DDBJ whole genome shotgun (WGS) entry which is preliminary data.</text>
</comment>
<organism evidence="1 2">
    <name type="scientific">Wandonia haliotis</name>
    <dbReference type="NCBI Taxonomy" id="574963"/>
    <lineage>
        <taxon>Bacteria</taxon>
        <taxon>Pseudomonadati</taxon>
        <taxon>Bacteroidota</taxon>
        <taxon>Flavobacteriia</taxon>
        <taxon>Flavobacteriales</taxon>
        <taxon>Crocinitomicaceae</taxon>
        <taxon>Wandonia</taxon>
    </lineage>
</organism>
<keyword evidence="2" id="KW-1185">Reference proteome</keyword>
<gene>
    <name evidence="1" type="ORF">GCM10009118_14110</name>
</gene>
<dbReference type="Proteomes" id="UP001501126">
    <property type="component" value="Unassembled WGS sequence"/>
</dbReference>
<protein>
    <submittedName>
        <fullName evidence="1">Uncharacterized protein</fullName>
    </submittedName>
</protein>